<evidence type="ECO:0000313" key="12">
    <source>
        <dbReference type="EMBL" id="MCW1887653.1"/>
    </source>
</evidence>
<comment type="catalytic activity">
    <reaction evidence="1">
        <text>ATP + protein L-histidine = ADP + protein N-phospho-L-histidine.</text>
        <dbReference type="EC" id="2.7.13.3"/>
    </reaction>
</comment>
<evidence type="ECO:0000256" key="1">
    <source>
        <dbReference type="ARBA" id="ARBA00000085"/>
    </source>
</evidence>
<dbReference type="PANTHER" id="PTHR24421">
    <property type="entry name" value="NITRATE/NITRITE SENSOR PROTEIN NARX-RELATED"/>
    <property type="match status" value="1"/>
</dbReference>
<accession>A0ABT3FVN6</accession>
<keyword evidence="8" id="KW-0902">Two-component regulatory system</keyword>
<dbReference type="Gene3D" id="1.20.5.1930">
    <property type="match status" value="1"/>
</dbReference>
<evidence type="ECO:0000259" key="11">
    <source>
        <dbReference type="SMART" id="SM00387"/>
    </source>
</evidence>
<dbReference type="Gene3D" id="3.30.565.10">
    <property type="entry name" value="Histidine kinase-like ATPase, C-terminal domain"/>
    <property type="match status" value="1"/>
</dbReference>
<protein>
    <recommendedName>
        <fullName evidence="2">histidine kinase</fullName>
        <ecNumber evidence="2">2.7.13.3</ecNumber>
    </recommendedName>
</protein>
<dbReference type="InterPro" id="IPR050482">
    <property type="entry name" value="Sensor_HK_TwoCompSys"/>
</dbReference>
<sequence length="701" mass="76371">MYSRAAIICTLLLGGVTHAAPLLPLRVVESSKTEEGHPLSELVDGDVNPGNGLDMAGGQDSEQTIIFATEAPVTAQVFQFTTWHVSEEKGAYPAALEFSVTSDDRPARDGNWKPLKASLVITDTFPASPHLVRAVDDFIHMGPGLEHVLLTVRAPNTLTGVTGFRLRFLTAETGQGDAKAIGRSDRGNCVINEFQVQPDPLRSSNVALGRPVRASGPVWLPEYYLTDGVPASFSHPGRDFPALNFHYEIDLGTSRTMDYIVLRSRVDDVEPYRLGNYELQLYDDDGTGHPGELRWSARMRQDGSHVPSGGRDLISAEDGAGESFSGRFLRIVNLVEALYRPQVGELEVYPMLYPQVAMVSVDGRSIDPSEELPPGSGQLEFALMAGPHDPSPDLLDFRWRRTDVANAPWVECRSGERMTIACPHAGIYPIEFQARHTDGRWSRQVQRHSFIVPAPWWRSPLRLGMLALSSLIAIAGIAWWASVRRLRRKLELAQAARAMEQDRLRIARDMHDDIGARLTHMALLADRLKRAPDPAPDLLVKLAGEARNTVGALDQIVWAVNPRHDTVGSLADYLCDHANDFLADAGLHCHFDMPAEGRDALLPFAIRHPLLMAVKEALQNVVKHAGASRVALSMATTAREIRLTVSDDGKGIAAGDGQPASGDGLGNMAGRLAEIGGSCEIGRSSSGGTLVTLTVPWNHAS</sequence>
<keyword evidence="10" id="KW-0812">Transmembrane</keyword>
<keyword evidence="3" id="KW-0597">Phosphoprotein</keyword>
<evidence type="ECO:0000256" key="7">
    <source>
        <dbReference type="ARBA" id="ARBA00022840"/>
    </source>
</evidence>
<evidence type="ECO:0000256" key="9">
    <source>
        <dbReference type="SAM" id="MobiDB-lite"/>
    </source>
</evidence>
<dbReference type="InterPro" id="IPR008979">
    <property type="entry name" value="Galactose-bd-like_sf"/>
</dbReference>
<dbReference type="EMBL" id="JAPDDS010000020">
    <property type="protein sequence ID" value="MCW1887653.1"/>
    <property type="molecule type" value="Genomic_DNA"/>
</dbReference>
<feature type="transmembrane region" description="Helical" evidence="10">
    <location>
        <begin position="463"/>
        <end position="481"/>
    </location>
</feature>
<keyword evidence="6 12" id="KW-0418">Kinase</keyword>
<dbReference type="InterPro" id="IPR011712">
    <property type="entry name" value="Sig_transdc_His_kin_sub3_dim/P"/>
</dbReference>
<evidence type="ECO:0000256" key="10">
    <source>
        <dbReference type="SAM" id="Phobius"/>
    </source>
</evidence>
<dbReference type="GO" id="GO:0016301">
    <property type="term" value="F:kinase activity"/>
    <property type="evidence" value="ECO:0007669"/>
    <property type="project" value="UniProtKB-KW"/>
</dbReference>
<proteinExistence type="predicted"/>
<keyword evidence="5" id="KW-0547">Nucleotide-binding</keyword>
<organism evidence="12 13">
    <name type="scientific">Luteolibacter flavescens</name>
    <dbReference type="NCBI Taxonomy" id="1859460"/>
    <lineage>
        <taxon>Bacteria</taxon>
        <taxon>Pseudomonadati</taxon>
        <taxon>Verrucomicrobiota</taxon>
        <taxon>Verrucomicrobiia</taxon>
        <taxon>Verrucomicrobiales</taxon>
        <taxon>Verrucomicrobiaceae</taxon>
        <taxon>Luteolibacter</taxon>
    </lineage>
</organism>
<keyword evidence="10" id="KW-1133">Transmembrane helix</keyword>
<evidence type="ECO:0000256" key="2">
    <source>
        <dbReference type="ARBA" id="ARBA00012438"/>
    </source>
</evidence>
<name>A0ABT3FVN6_9BACT</name>
<feature type="domain" description="Histidine kinase/HSP90-like ATPase" evidence="11">
    <location>
        <begin position="605"/>
        <end position="699"/>
    </location>
</feature>
<evidence type="ECO:0000256" key="8">
    <source>
        <dbReference type="ARBA" id="ARBA00023012"/>
    </source>
</evidence>
<reference evidence="12 13" key="1">
    <citation type="submission" date="2022-10" db="EMBL/GenBank/DDBJ databases">
        <title>Luteolibacter flavescens strain MCCC 1K03193, whole genome shotgun sequencing project.</title>
        <authorList>
            <person name="Zhao G."/>
            <person name="Shen L."/>
        </authorList>
    </citation>
    <scope>NUCLEOTIDE SEQUENCE [LARGE SCALE GENOMIC DNA]</scope>
    <source>
        <strain evidence="12 13">MCCC 1K03193</strain>
    </source>
</reference>
<evidence type="ECO:0000256" key="6">
    <source>
        <dbReference type="ARBA" id="ARBA00022777"/>
    </source>
</evidence>
<dbReference type="SUPFAM" id="SSF55874">
    <property type="entry name" value="ATPase domain of HSP90 chaperone/DNA topoisomerase II/histidine kinase"/>
    <property type="match status" value="1"/>
</dbReference>
<dbReference type="RefSeq" id="WP_264503609.1">
    <property type="nucleotide sequence ID" value="NZ_JAPDDS010000020.1"/>
</dbReference>
<feature type="region of interest" description="Disordered" evidence="9">
    <location>
        <begin position="35"/>
        <end position="55"/>
    </location>
</feature>
<dbReference type="InterPro" id="IPR003594">
    <property type="entry name" value="HATPase_dom"/>
</dbReference>
<evidence type="ECO:0000256" key="3">
    <source>
        <dbReference type="ARBA" id="ARBA00022553"/>
    </source>
</evidence>
<keyword evidence="13" id="KW-1185">Reference proteome</keyword>
<dbReference type="EC" id="2.7.13.3" evidence="2"/>
<evidence type="ECO:0000256" key="5">
    <source>
        <dbReference type="ARBA" id="ARBA00022741"/>
    </source>
</evidence>
<dbReference type="CDD" id="cd16917">
    <property type="entry name" value="HATPase_UhpB-NarQ-NarX-like"/>
    <property type="match status" value="1"/>
</dbReference>
<dbReference type="SMART" id="SM00387">
    <property type="entry name" value="HATPase_c"/>
    <property type="match status" value="1"/>
</dbReference>
<keyword evidence="7" id="KW-0067">ATP-binding</keyword>
<evidence type="ECO:0000256" key="4">
    <source>
        <dbReference type="ARBA" id="ARBA00022679"/>
    </source>
</evidence>
<comment type="caution">
    <text evidence="12">The sequence shown here is derived from an EMBL/GenBank/DDBJ whole genome shotgun (WGS) entry which is preliminary data.</text>
</comment>
<dbReference type="Gene3D" id="2.60.120.260">
    <property type="entry name" value="Galactose-binding domain-like"/>
    <property type="match status" value="1"/>
</dbReference>
<gene>
    <name evidence="12" type="ORF">OKA04_23145</name>
</gene>
<keyword evidence="4" id="KW-0808">Transferase</keyword>
<dbReference type="Proteomes" id="UP001207930">
    <property type="component" value="Unassembled WGS sequence"/>
</dbReference>
<dbReference type="PANTHER" id="PTHR24421:SF10">
    <property type="entry name" value="NITRATE_NITRITE SENSOR PROTEIN NARQ"/>
    <property type="match status" value="1"/>
</dbReference>
<dbReference type="InterPro" id="IPR036890">
    <property type="entry name" value="HATPase_C_sf"/>
</dbReference>
<dbReference type="Pfam" id="PF07730">
    <property type="entry name" value="HisKA_3"/>
    <property type="match status" value="1"/>
</dbReference>
<evidence type="ECO:0000313" key="13">
    <source>
        <dbReference type="Proteomes" id="UP001207930"/>
    </source>
</evidence>
<dbReference type="Pfam" id="PF02518">
    <property type="entry name" value="HATPase_c"/>
    <property type="match status" value="1"/>
</dbReference>
<dbReference type="SUPFAM" id="SSF49785">
    <property type="entry name" value="Galactose-binding domain-like"/>
    <property type="match status" value="1"/>
</dbReference>
<keyword evidence="10" id="KW-0472">Membrane</keyword>